<dbReference type="EMBL" id="BOML01000012">
    <property type="protein sequence ID" value="GID99912.1"/>
    <property type="molecule type" value="Genomic_DNA"/>
</dbReference>
<gene>
    <name evidence="2" type="ORF">Adu01nite_12630</name>
</gene>
<protein>
    <recommendedName>
        <fullName evidence="1">DinB-like domain-containing protein</fullName>
    </recommendedName>
</protein>
<evidence type="ECO:0000313" key="2">
    <source>
        <dbReference type="EMBL" id="GID99912.1"/>
    </source>
</evidence>
<evidence type="ECO:0000313" key="3">
    <source>
        <dbReference type="Proteomes" id="UP000637628"/>
    </source>
</evidence>
<comment type="caution">
    <text evidence="2">The sequence shown here is derived from an EMBL/GenBank/DDBJ whole genome shotgun (WGS) entry which is preliminary data.</text>
</comment>
<dbReference type="RefSeq" id="WP_203725568.1">
    <property type="nucleotide sequence ID" value="NZ_BAAATX010000015.1"/>
</dbReference>
<dbReference type="Proteomes" id="UP000637628">
    <property type="component" value="Unassembled WGS sequence"/>
</dbReference>
<accession>A0ABQ3YQQ0</accession>
<reference evidence="2 3" key="1">
    <citation type="submission" date="2021-01" db="EMBL/GenBank/DDBJ databases">
        <title>Whole genome shotgun sequence of Actinoplanes durhamensis NBRC 14914.</title>
        <authorList>
            <person name="Komaki H."/>
            <person name="Tamura T."/>
        </authorList>
    </citation>
    <scope>NUCLEOTIDE SEQUENCE [LARGE SCALE GENOMIC DNA]</scope>
    <source>
        <strain evidence="2 3">NBRC 14914</strain>
    </source>
</reference>
<dbReference type="SUPFAM" id="SSF109854">
    <property type="entry name" value="DinB/YfiT-like putative metalloenzymes"/>
    <property type="match status" value="1"/>
</dbReference>
<organism evidence="2 3">
    <name type="scientific">Paractinoplanes durhamensis</name>
    <dbReference type="NCBI Taxonomy" id="113563"/>
    <lineage>
        <taxon>Bacteria</taxon>
        <taxon>Bacillati</taxon>
        <taxon>Actinomycetota</taxon>
        <taxon>Actinomycetes</taxon>
        <taxon>Micromonosporales</taxon>
        <taxon>Micromonosporaceae</taxon>
        <taxon>Paractinoplanes</taxon>
    </lineage>
</organism>
<evidence type="ECO:0000259" key="1">
    <source>
        <dbReference type="Pfam" id="PF12867"/>
    </source>
</evidence>
<feature type="domain" description="DinB-like" evidence="1">
    <location>
        <begin position="16"/>
        <end position="160"/>
    </location>
</feature>
<dbReference type="InterPro" id="IPR024775">
    <property type="entry name" value="DinB-like"/>
</dbReference>
<proteinExistence type="predicted"/>
<sequence length="171" mass="19482">MRPTTPDGFREAHAITERLWADTLTRARRLDPALLHTSVEGEWSFIDTLRHMVFVTDCWVRRAIQRQPAPWHPLALPWEQMPDIPGVPRDRTAQPPLETVLALREDRAAGVRSLLAGLTAEQLDIDTPAVEAPGWPPPKSFPVRKCLLVLLNEEWHHRLYAERDLAILEAG</sequence>
<dbReference type="InterPro" id="IPR034660">
    <property type="entry name" value="DinB/YfiT-like"/>
</dbReference>
<keyword evidence="3" id="KW-1185">Reference proteome</keyword>
<dbReference type="Pfam" id="PF12867">
    <property type="entry name" value="DinB_2"/>
    <property type="match status" value="1"/>
</dbReference>
<name>A0ABQ3YQQ0_9ACTN</name>
<dbReference type="Gene3D" id="1.20.120.450">
    <property type="entry name" value="dinb family like domain"/>
    <property type="match status" value="1"/>
</dbReference>